<evidence type="ECO:0000256" key="3">
    <source>
        <dbReference type="ARBA" id="ARBA00022989"/>
    </source>
</evidence>
<dbReference type="AlphaFoldDB" id="A0A382F415"/>
<organism evidence="7">
    <name type="scientific">marine metagenome</name>
    <dbReference type="NCBI Taxonomy" id="408172"/>
    <lineage>
        <taxon>unclassified sequences</taxon>
        <taxon>metagenomes</taxon>
        <taxon>ecological metagenomes</taxon>
    </lineage>
</organism>
<comment type="subcellular location">
    <subcellularLocation>
        <location evidence="1">Membrane</location>
        <topology evidence="1">Multi-pass membrane protein</topology>
    </subcellularLocation>
</comment>
<proteinExistence type="predicted"/>
<feature type="transmembrane region" description="Helical" evidence="5">
    <location>
        <begin position="275"/>
        <end position="300"/>
    </location>
</feature>
<evidence type="ECO:0000256" key="4">
    <source>
        <dbReference type="ARBA" id="ARBA00023136"/>
    </source>
</evidence>
<keyword evidence="3 5" id="KW-1133">Transmembrane helix</keyword>
<dbReference type="Gene3D" id="3.40.1710.10">
    <property type="entry name" value="abc type-2 transporter like domain"/>
    <property type="match status" value="1"/>
</dbReference>
<accession>A0A382F415</accession>
<dbReference type="GO" id="GO:0140359">
    <property type="term" value="F:ABC-type transporter activity"/>
    <property type="evidence" value="ECO:0007669"/>
    <property type="project" value="InterPro"/>
</dbReference>
<dbReference type="PANTHER" id="PTHR43471:SF3">
    <property type="entry name" value="ABC TRANSPORTER PERMEASE PROTEIN NATB"/>
    <property type="match status" value="1"/>
</dbReference>
<sequence>MKDVLRDRKTLLLMIVLPIVVVPLLLNLLIGFVIKKEQEAKTEVLEYVVFGDEFAPELAKTFEAANGFKKVALGSPDELVAAIREDRIDFGLVIPEKTAAQLSGQEQASIELHFDNASMGSKVEDRVQDLVEKFNDGLTAARLAKLGVLPGQKQKSLLEPVRLRKQGTGKIREVIGDRIGGMVPYFFIAFCFMGVVYPAIHLGAGEKERGTLETLLLAPIPRHQVVLGKFLAVFCGGIIAVLLNLASLGTWLAIKAGELRGIIGTLIGSIGWLDLAMLALMLIPVAAMFAALLLSVSIFARNSAEASTLISPFGIVLIIPAALAMLPGVELNWFWAWVPITNISLAMKELLKGTMDYTMLVAILTSSTLIAGGLLFFCAKWFNRENVLFRM</sequence>
<gene>
    <name evidence="7" type="ORF">METZ01_LOCUS210620</name>
</gene>
<dbReference type="Pfam" id="PF12698">
    <property type="entry name" value="ABC2_membrane_3"/>
    <property type="match status" value="1"/>
</dbReference>
<feature type="transmembrane region" description="Helical" evidence="5">
    <location>
        <begin position="179"/>
        <end position="200"/>
    </location>
</feature>
<feature type="transmembrane region" description="Helical" evidence="5">
    <location>
        <begin position="357"/>
        <end position="382"/>
    </location>
</feature>
<dbReference type="EMBL" id="UINC01047903">
    <property type="protein sequence ID" value="SVB57766.1"/>
    <property type="molecule type" value="Genomic_DNA"/>
</dbReference>
<feature type="transmembrane region" description="Helical" evidence="5">
    <location>
        <begin position="12"/>
        <end position="34"/>
    </location>
</feature>
<evidence type="ECO:0000256" key="5">
    <source>
        <dbReference type="SAM" id="Phobius"/>
    </source>
</evidence>
<dbReference type="GO" id="GO:0016020">
    <property type="term" value="C:membrane"/>
    <property type="evidence" value="ECO:0007669"/>
    <property type="project" value="UniProtKB-SubCell"/>
</dbReference>
<dbReference type="InterPro" id="IPR013525">
    <property type="entry name" value="ABC2_TM"/>
</dbReference>
<name>A0A382F415_9ZZZZ</name>
<evidence type="ECO:0000256" key="1">
    <source>
        <dbReference type="ARBA" id="ARBA00004141"/>
    </source>
</evidence>
<evidence type="ECO:0000259" key="6">
    <source>
        <dbReference type="Pfam" id="PF12698"/>
    </source>
</evidence>
<keyword evidence="2 5" id="KW-0812">Transmembrane</keyword>
<evidence type="ECO:0000256" key="2">
    <source>
        <dbReference type="ARBA" id="ARBA00022692"/>
    </source>
</evidence>
<keyword evidence="4 5" id="KW-0472">Membrane</keyword>
<reference evidence="7" key="1">
    <citation type="submission" date="2018-05" db="EMBL/GenBank/DDBJ databases">
        <authorList>
            <person name="Lanie J.A."/>
            <person name="Ng W.-L."/>
            <person name="Kazmierczak K.M."/>
            <person name="Andrzejewski T.M."/>
            <person name="Davidsen T.M."/>
            <person name="Wayne K.J."/>
            <person name="Tettelin H."/>
            <person name="Glass J.I."/>
            <person name="Rusch D."/>
            <person name="Podicherti R."/>
            <person name="Tsui H.-C.T."/>
            <person name="Winkler M.E."/>
        </authorList>
    </citation>
    <scope>NUCLEOTIDE SEQUENCE</scope>
</reference>
<feature type="transmembrane region" description="Helical" evidence="5">
    <location>
        <begin position="230"/>
        <end position="254"/>
    </location>
</feature>
<feature type="transmembrane region" description="Helical" evidence="5">
    <location>
        <begin position="306"/>
        <end position="326"/>
    </location>
</feature>
<protein>
    <recommendedName>
        <fullName evidence="6">ABC-2 type transporter transmembrane domain-containing protein</fullName>
    </recommendedName>
</protein>
<dbReference type="PANTHER" id="PTHR43471">
    <property type="entry name" value="ABC TRANSPORTER PERMEASE"/>
    <property type="match status" value="1"/>
</dbReference>
<feature type="domain" description="ABC-2 type transporter transmembrane" evidence="6">
    <location>
        <begin position="9"/>
        <end position="378"/>
    </location>
</feature>
<evidence type="ECO:0000313" key="7">
    <source>
        <dbReference type="EMBL" id="SVB57766.1"/>
    </source>
</evidence>